<protein>
    <recommendedName>
        <fullName evidence="3">DUF2442 domain-containing protein</fullName>
    </recommendedName>
</protein>
<organism evidence="1 2">
    <name type="scientific">Candidatus Scalindua rubra</name>
    <dbReference type="NCBI Taxonomy" id="1872076"/>
    <lineage>
        <taxon>Bacteria</taxon>
        <taxon>Pseudomonadati</taxon>
        <taxon>Planctomycetota</taxon>
        <taxon>Candidatus Brocadiia</taxon>
        <taxon>Candidatus Brocadiales</taxon>
        <taxon>Candidatus Scalinduaceae</taxon>
        <taxon>Candidatus Scalindua</taxon>
    </lineage>
</organism>
<dbReference type="EMBL" id="MAYW01000069">
    <property type="protein sequence ID" value="ODS32275.1"/>
    <property type="molecule type" value="Genomic_DNA"/>
</dbReference>
<accession>A0A1E3X9F7</accession>
<dbReference type="SUPFAM" id="SSF143880">
    <property type="entry name" value="NE0471 N-terminal domain-like"/>
    <property type="match status" value="1"/>
</dbReference>
<proteinExistence type="predicted"/>
<dbReference type="Pfam" id="PF10387">
    <property type="entry name" value="DUF2442"/>
    <property type="match status" value="1"/>
</dbReference>
<evidence type="ECO:0000313" key="2">
    <source>
        <dbReference type="Proteomes" id="UP000094056"/>
    </source>
</evidence>
<sequence>MNPRVKDVKPNQDYTITLTFDNNEVKIFDMKPYLNKGIFEELNDINLFNTVKPFLGSIQWKNGQDLCPDTLYLDSKSLTKVSS</sequence>
<reference evidence="1 2" key="1">
    <citation type="submission" date="2016-07" db="EMBL/GenBank/DDBJ databases">
        <title>Draft genome of Scalindua rubra, obtained from a brine-seawater interface in the Red Sea, sheds light on salt adaptation in anammox bacteria.</title>
        <authorList>
            <person name="Speth D.R."/>
            <person name="Lagkouvardos I."/>
            <person name="Wang Y."/>
            <person name="Qian P.-Y."/>
            <person name="Dutilh B.E."/>
            <person name="Jetten M.S."/>
        </authorList>
    </citation>
    <scope>NUCLEOTIDE SEQUENCE [LARGE SCALE GENOMIC DNA]</scope>
    <source>
        <strain evidence="1">BSI-1</strain>
    </source>
</reference>
<dbReference type="InterPro" id="IPR036782">
    <property type="entry name" value="NE0471-like_N"/>
</dbReference>
<comment type="caution">
    <text evidence="1">The sequence shown here is derived from an EMBL/GenBank/DDBJ whole genome shotgun (WGS) entry which is preliminary data.</text>
</comment>
<evidence type="ECO:0008006" key="3">
    <source>
        <dbReference type="Google" id="ProtNLM"/>
    </source>
</evidence>
<dbReference type="InterPro" id="IPR018841">
    <property type="entry name" value="DUF2442"/>
</dbReference>
<dbReference type="Proteomes" id="UP000094056">
    <property type="component" value="Unassembled WGS sequence"/>
</dbReference>
<evidence type="ECO:0000313" key="1">
    <source>
        <dbReference type="EMBL" id="ODS32275.1"/>
    </source>
</evidence>
<dbReference type="AlphaFoldDB" id="A0A1E3X9F7"/>
<dbReference type="Gene3D" id="3.30.2020.10">
    <property type="entry name" value="NE0471-like N-terminal domain"/>
    <property type="match status" value="1"/>
</dbReference>
<name>A0A1E3X9F7_9BACT</name>
<gene>
    <name evidence="1" type="ORF">SCARUB_02577</name>
</gene>